<dbReference type="RefSeq" id="WP_014225160.1">
    <property type="nucleotide sequence ID" value="NZ_CAJPTF010000020.1"/>
</dbReference>
<name>A0A1D3UP82_TANFO</name>
<proteinExistence type="predicted"/>
<dbReference type="OrthoDB" id="9180239at2"/>
<gene>
    <name evidence="1" type="ORF">CLI86_00265</name>
    <name evidence="2" type="ORF">TFUB20_01565</name>
</gene>
<evidence type="ECO:0008006" key="5">
    <source>
        <dbReference type="Google" id="ProtNLM"/>
    </source>
</evidence>
<dbReference type="OMA" id="WQWRVRR"/>
<protein>
    <recommendedName>
        <fullName evidence="5">HTH cro/C1-type domain-containing protein</fullName>
    </recommendedName>
</protein>
<reference evidence="2 3" key="1">
    <citation type="submission" date="2016-09" db="EMBL/GenBank/DDBJ databases">
        <authorList>
            <person name="Capua I."/>
            <person name="De Benedictis P."/>
            <person name="Joannis T."/>
            <person name="Lombin L.H."/>
            <person name="Cattoli G."/>
        </authorList>
    </citation>
    <scope>NUCLEOTIDE SEQUENCE [LARGE SCALE GENOMIC DNA]</scope>
    <source>
        <strain evidence="2 3">UB20</strain>
    </source>
</reference>
<reference evidence="1 4" key="2">
    <citation type="submission" date="2017-09" db="EMBL/GenBank/DDBJ databases">
        <title>Phase variable restriction modification systems are present in the genome sequences of periodontal pathogens Prevotella intermedia, Tannerella forsythia and Porphyromonas gingivalis.</title>
        <authorList>
            <person name="Haigh R.D."/>
            <person name="Crawford L."/>
            <person name="Ralph J."/>
            <person name="Wanford J."/>
            <person name="Vartoukian S.R."/>
            <person name="Hijazib K."/>
            <person name="Wade W."/>
            <person name="Oggioni M.R."/>
        </authorList>
    </citation>
    <scope>NUCLEOTIDE SEQUENCE [LARGE SCALE GENOMIC DNA]</scope>
    <source>
        <strain evidence="1 4">WW11663</strain>
    </source>
</reference>
<organism evidence="2 3">
    <name type="scientific">Tannerella forsythia</name>
    <name type="common">Bacteroides forsythus</name>
    <dbReference type="NCBI Taxonomy" id="28112"/>
    <lineage>
        <taxon>Bacteria</taxon>
        <taxon>Pseudomonadati</taxon>
        <taxon>Bacteroidota</taxon>
        <taxon>Bacteroidia</taxon>
        <taxon>Bacteroidales</taxon>
        <taxon>Tannerellaceae</taxon>
        <taxon>Tannerella</taxon>
    </lineage>
</organism>
<accession>A0A1D3UP82</accession>
<evidence type="ECO:0000313" key="4">
    <source>
        <dbReference type="Proteomes" id="UP000219259"/>
    </source>
</evidence>
<sequence length="132" mass="15416">MKTKDVPQDLKYFKDKVVRDVMYAVDEDGRYTKVLSDGWSVKNDVLAVVWEDILEDCERIRRQVLRKEASPLAYHMKKNLQDVAMLAVYAGIPKRKVRKHLKYEAFAGLDDRILGQYADALRITVDELKRVE</sequence>
<dbReference type="EMBL" id="FMMM01000056">
    <property type="protein sequence ID" value="SCQ22006.1"/>
    <property type="molecule type" value="Genomic_DNA"/>
</dbReference>
<dbReference type="GeneID" id="34758954"/>
<dbReference type="Proteomes" id="UP000219259">
    <property type="component" value="Unassembled WGS sequence"/>
</dbReference>
<dbReference type="EMBL" id="NSLJ01000001">
    <property type="protein sequence ID" value="PDP45108.1"/>
    <property type="molecule type" value="Genomic_DNA"/>
</dbReference>
<evidence type="ECO:0000313" key="3">
    <source>
        <dbReference type="Proteomes" id="UP000182057"/>
    </source>
</evidence>
<dbReference type="AlphaFoldDB" id="A0A1D3UP82"/>
<evidence type="ECO:0000313" key="1">
    <source>
        <dbReference type="EMBL" id="PDP45108.1"/>
    </source>
</evidence>
<evidence type="ECO:0000313" key="2">
    <source>
        <dbReference type="EMBL" id="SCQ22006.1"/>
    </source>
</evidence>
<dbReference type="Proteomes" id="UP000182057">
    <property type="component" value="Unassembled WGS sequence"/>
</dbReference>